<name>A0A284RDL6_ARMOS</name>
<proteinExistence type="predicted"/>
<dbReference type="Proteomes" id="UP000219338">
    <property type="component" value="Unassembled WGS sequence"/>
</dbReference>
<protein>
    <submittedName>
        <fullName evidence="1">Uncharacterized protein</fullName>
    </submittedName>
</protein>
<accession>A0A284RDL6</accession>
<dbReference type="EMBL" id="FUEG01000007">
    <property type="protein sequence ID" value="SJL06850.1"/>
    <property type="molecule type" value="Genomic_DNA"/>
</dbReference>
<dbReference type="AlphaFoldDB" id="A0A284RDL6"/>
<sequence>MALSIWIGIPQASSEVARVDVLRRAKPQDNWTHCLHHRFYLTLSIF</sequence>
<evidence type="ECO:0000313" key="2">
    <source>
        <dbReference type="Proteomes" id="UP000219338"/>
    </source>
</evidence>
<reference evidence="2" key="1">
    <citation type="journal article" date="2017" name="Nat. Ecol. Evol.">
        <title>Genome expansion and lineage-specific genetic innovations in the forest pathogenic fungi Armillaria.</title>
        <authorList>
            <person name="Sipos G."/>
            <person name="Prasanna A.N."/>
            <person name="Walter M.C."/>
            <person name="O'Connor E."/>
            <person name="Balint B."/>
            <person name="Krizsan K."/>
            <person name="Kiss B."/>
            <person name="Hess J."/>
            <person name="Varga T."/>
            <person name="Slot J."/>
            <person name="Riley R."/>
            <person name="Boka B."/>
            <person name="Rigling D."/>
            <person name="Barry K."/>
            <person name="Lee J."/>
            <person name="Mihaltcheva S."/>
            <person name="LaButti K."/>
            <person name="Lipzen A."/>
            <person name="Waldron R."/>
            <person name="Moloney N.M."/>
            <person name="Sperisen C."/>
            <person name="Kredics L."/>
            <person name="Vagvoelgyi C."/>
            <person name="Patrignani A."/>
            <person name="Fitzpatrick D."/>
            <person name="Nagy I."/>
            <person name="Doyle S."/>
            <person name="Anderson J.B."/>
            <person name="Grigoriev I.V."/>
            <person name="Gueldener U."/>
            <person name="Muensterkoetter M."/>
            <person name="Nagy L.G."/>
        </authorList>
    </citation>
    <scope>NUCLEOTIDE SEQUENCE [LARGE SCALE GENOMIC DNA]</scope>
    <source>
        <strain evidence="2">C18/9</strain>
    </source>
</reference>
<keyword evidence="2" id="KW-1185">Reference proteome</keyword>
<gene>
    <name evidence="1" type="ORF">ARMOST_10192</name>
</gene>
<evidence type="ECO:0000313" key="1">
    <source>
        <dbReference type="EMBL" id="SJL06850.1"/>
    </source>
</evidence>
<organism evidence="1 2">
    <name type="scientific">Armillaria ostoyae</name>
    <name type="common">Armillaria root rot fungus</name>
    <dbReference type="NCBI Taxonomy" id="47428"/>
    <lineage>
        <taxon>Eukaryota</taxon>
        <taxon>Fungi</taxon>
        <taxon>Dikarya</taxon>
        <taxon>Basidiomycota</taxon>
        <taxon>Agaricomycotina</taxon>
        <taxon>Agaricomycetes</taxon>
        <taxon>Agaricomycetidae</taxon>
        <taxon>Agaricales</taxon>
        <taxon>Marasmiineae</taxon>
        <taxon>Physalacriaceae</taxon>
        <taxon>Armillaria</taxon>
    </lineage>
</organism>